<feature type="compositionally biased region" description="Basic and acidic residues" evidence="1">
    <location>
        <begin position="15"/>
        <end position="27"/>
    </location>
</feature>
<proteinExistence type="predicted"/>
<organism evidence="3 4">
    <name type="scientific">Lasiosphaeria hispida</name>
    <dbReference type="NCBI Taxonomy" id="260671"/>
    <lineage>
        <taxon>Eukaryota</taxon>
        <taxon>Fungi</taxon>
        <taxon>Dikarya</taxon>
        <taxon>Ascomycota</taxon>
        <taxon>Pezizomycotina</taxon>
        <taxon>Sordariomycetes</taxon>
        <taxon>Sordariomycetidae</taxon>
        <taxon>Sordariales</taxon>
        <taxon>Lasiosphaeriaceae</taxon>
        <taxon>Lasiosphaeria</taxon>
    </lineage>
</organism>
<gene>
    <name evidence="3" type="ORF">B0T25DRAFT_298447</name>
</gene>
<dbReference type="InterPro" id="IPR010730">
    <property type="entry name" value="HET"/>
</dbReference>
<dbReference type="EMBL" id="JAUIQD010000006">
    <property type="protein sequence ID" value="KAK3347293.1"/>
    <property type="molecule type" value="Genomic_DNA"/>
</dbReference>
<feature type="domain" description="Heterokaryon incompatibility" evidence="2">
    <location>
        <begin position="652"/>
        <end position="808"/>
    </location>
</feature>
<feature type="region of interest" description="Disordered" evidence="1">
    <location>
        <begin position="1"/>
        <end position="33"/>
    </location>
</feature>
<comment type="caution">
    <text evidence="3">The sequence shown here is derived from an EMBL/GenBank/DDBJ whole genome shotgun (WGS) entry which is preliminary data.</text>
</comment>
<evidence type="ECO:0000313" key="4">
    <source>
        <dbReference type="Proteomes" id="UP001275084"/>
    </source>
</evidence>
<evidence type="ECO:0000313" key="3">
    <source>
        <dbReference type="EMBL" id="KAK3347293.1"/>
    </source>
</evidence>
<dbReference type="AlphaFoldDB" id="A0AAJ0HCY0"/>
<accession>A0AAJ0HCY0</accession>
<dbReference type="Proteomes" id="UP001275084">
    <property type="component" value="Unassembled WGS sequence"/>
</dbReference>
<sequence length="1160" mass="128611">MPGDGRAAGASATVGDDRTPCAHEENSTRSALAKKKARLLQQLDDLRREEEESAIADVRKAEESLARAEEAVADLTSQLETAQKRLKDCQEDLARKRAEAVSSCNSDEQLPAPSITEHPFIQGHRSGSHPTTAPPPSDTYRGSSNSSIVETDGMVFYKQLDTLGKGKAPAFNDMSLDRLRDLVAAKESEDGGATSEASIIHAYYSIFLKTGETRDLESAISHATRQLGVTNQTTSSPDYYESNLKNLVVLLVKKHRHSRSLQDLQEAIFRAYEMVTHTHLRHPDRRARTTDLISLLLKKANHTGSQDDMDEAMMAAHTTGVEITIDTSLSAPSLPSGSSLTQVGVQHQAAAHALLCNICVGVLSLVRPMEDFAPFVLTSYRDILSRESRCFICAVFVKTARGNLKSSLSSPSTLGAVHENWVSSIRENRGPKDLWVMYSIVPAVTYRNDKISGETVLDNKLHLSWRFDGDSKFDRGLEFLLSPLEPDQPEDKSLKLFFIPHELRQSEDRSMSSTRCYSGNLTGAPSRVEQSDNCPFCLSLEGSFGTGAPTDLAGCDDDFVGDGTVQVDGSINPAFFSDNTGSSASLALAREWLRVCATSHSQCHAPSRTGTNGVERFYPTRLLDLSTLVTEGSERTDLRLIVTAETPPEGDYMTLSHCWGQLEFTTLTTENLSSFQHMIPFSDLTRTFQEAVIFTRRLGVQYLWIDSLCIIQKGSLAECDWQHESARMDKVYLHSFLNIGATGAADGSRGFFRERDYTRQVCRPILLKPDCKRHQKQYYQPYRLVEEKFVEENLLKQPLLQRGWVFQERFLAPRMLHFGSEQMFWECREVLASEACPEHVRPDSNLIRLPNLVKAITSLQSPDTAFSPEMRAASSQVLSPLDSGPSTSNGVVNLPPPSSEPFDLAWSVAVSLWENIVQEYMTKALTQGRDKLVALSGVARQYADYLCPDSRYLAGIWSHMLLPGLLWRPVTTESVIRRIDADEWRAPTWSWASVDGEIRFYQGDGKALVAVQEIEVEVVNPANPFGAVRSAVLSLQGKITPLGLMQQGNVYRLIHNGRVVAGSEWIPDQVLPTTISTMISNGATVLCLALVVNENWRMVEVCGLILDPKEKSESGVCGGYTRTGTFSVLVLKDDQVDCLDAPFDELKGLDPSREDLIKIY</sequence>
<evidence type="ECO:0000256" key="1">
    <source>
        <dbReference type="SAM" id="MobiDB-lite"/>
    </source>
</evidence>
<dbReference type="PANTHER" id="PTHR33112:SF16">
    <property type="entry name" value="HETEROKARYON INCOMPATIBILITY DOMAIN-CONTAINING PROTEIN"/>
    <property type="match status" value="1"/>
</dbReference>
<feature type="region of interest" description="Disordered" evidence="1">
    <location>
        <begin position="100"/>
        <end position="145"/>
    </location>
</feature>
<protein>
    <submittedName>
        <fullName evidence="3">Heterokaryon incompatibility protein-domain-containing protein</fullName>
    </submittedName>
</protein>
<keyword evidence="4" id="KW-1185">Reference proteome</keyword>
<dbReference type="Pfam" id="PF06985">
    <property type="entry name" value="HET"/>
    <property type="match status" value="1"/>
</dbReference>
<dbReference type="PANTHER" id="PTHR33112">
    <property type="entry name" value="DOMAIN PROTEIN, PUTATIVE-RELATED"/>
    <property type="match status" value="1"/>
</dbReference>
<name>A0AAJ0HCY0_9PEZI</name>
<reference evidence="3" key="1">
    <citation type="journal article" date="2023" name="Mol. Phylogenet. Evol.">
        <title>Genome-scale phylogeny and comparative genomics of the fungal order Sordariales.</title>
        <authorList>
            <person name="Hensen N."/>
            <person name="Bonometti L."/>
            <person name="Westerberg I."/>
            <person name="Brannstrom I.O."/>
            <person name="Guillou S."/>
            <person name="Cros-Aarteil S."/>
            <person name="Calhoun S."/>
            <person name="Haridas S."/>
            <person name="Kuo A."/>
            <person name="Mondo S."/>
            <person name="Pangilinan J."/>
            <person name="Riley R."/>
            <person name="LaButti K."/>
            <person name="Andreopoulos B."/>
            <person name="Lipzen A."/>
            <person name="Chen C."/>
            <person name="Yan M."/>
            <person name="Daum C."/>
            <person name="Ng V."/>
            <person name="Clum A."/>
            <person name="Steindorff A."/>
            <person name="Ohm R.A."/>
            <person name="Martin F."/>
            <person name="Silar P."/>
            <person name="Natvig D.O."/>
            <person name="Lalanne C."/>
            <person name="Gautier V."/>
            <person name="Ament-Velasquez S.L."/>
            <person name="Kruys A."/>
            <person name="Hutchinson M.I."/>
            <person name="Powell A.J."/>
            <person name="Barry K."/>
            <person name="Miller A.N."/>
            <person name="Grigoriev I.V."/>
            <person name="Debuchy R."/>
            <person name="Gladieux P."/>
            <person name="Hiltunen Thoren M."/>
            <person name="Johannesson H."/>
        </authorList>
    </citation>
    <scope>NUCLEOTIDE SEQUENCE</scope>
    <source>
        <strain evidence="3">CBS 955.72</strain>
    </source>
</reference>
<reference evidence="3" key="2">
    <citation type="submission" date="2023-06" db="EMBL/GenBank/DDBJ databases">
        <authorList>
            <consortium name="Lawrence Berkeley National Laboratory"/>
            <person name="Haridas S."/>
            <person name="Hensen N."/>
            <person name="Bonometti L."/>
            <person name="Westerberg I."/>
            <person name="Brannstrom I.O."/>
            <person name="Guillou S."/>
            <person name="Cros-Aarteil S."/>
            <person name="Calhoun S."/>
            <person name="Kuo A."/>
            <person name="Mondo S."/>
            <person name="Pangilinan J."/>
            <person name="Riley R."/>
            <person name="Labutti K."/>
            <person name="Andreopoulos B."/>
            <person name="Lipzen A."/>
            <person name="Chen C."/>
            <person name="Yanf M."/>
            <person name="Daum C."/>
            <person name="Ng V."/>
            <person name="Clum A."/>
            <person name="Steindorff A."/>
            <person name="Ohm R."/>
            <person name="Martin F."/>
            <person name="Silar P."/>
            <person name="Natvig D."/>
            <person name="Lalanne C."/>
            <person name="Gautier V."/>
            <person name="Ament-Velasquez S.L."/>
            <person name="Kruys A."/>
            <person name="Hutchinson M.I."/>
            <person name="Powell A.J."/>
            <person name="Barry K."/>
            <person name="Miller A.N."/>
            <person name="Grigoriev I.V."/>
            <person name="Debuchy R."/>
            <person name="Gladieux P."/>
            <person name="Thoren M.H."/>
            <person name="Johannesson H."/>
        </authorList>
    </citation>
    <scope>NUCLEOTIDE SEQUENCE</scope>
    <source>
        <strain evidence="3">CBS 955.72</strain>
    </source>
</reference>
<evidence type="ECO:0000259" key="2">
    <source>
        <dbReference type="Pfam" id="PF06985"/>
    </source>
</evidence>